<dbReference type="OrthoDB" id="19448at2759"/>
<keyword evidence="2 5" id="KW-0645">Protease</keyword>
<organism evidence="7 8">
    <name type="scientific">Neocallimastix californiae</name>
    <dbReference type="NCBI Taxonomy" id="1754190"/>
    <lineage>
        <taxon>Eukaryota</taxon>
        <taxon>Fungi</taxon>
        <taxon>Fungi incertae sedis</taxon>
        <taxon>Chytridiomycota</taxon>
        <taxon>Chytridiomycota incertae sedis</taxon>
        <taxon>Neocallimastigomycetes</taxon>
        <taxon>Neocallimastigales</taxon>
        <taxon>Neocallimastigaceae</taxon>
        <taxon>Neocallimastix</taxon>
    </lineage>
</organism>
<dbReference type="Pfam" id="PF00082">
    <property type="entry name" value="Peptidase_S8"/>
    <property type="match status" value="1"/>
</dbReference>
<dbReference type="InterPro" id="IPR050131">
    <property type="entry name" value="Peptidase_S8_subtilisin-like"/>
</dbReference>
<dbReference type="GO" id="GO:0006508">
    <property type="term" value="P:proteolysis"/>
    <property type="evidence" value="ECO:0007669"/>
    <property type="project" value="UniProtKB-KW"/>
</dbReference>
<evidence type="ECO:0000313" key="8">
    <source>
        <dbReference type="Proteomes" id="UP000193920"/>
    </source>
</evidence>
<dbReference type="PROSITE" id="PS51892">
    <property type="entry name" value="SUBTILASE"/>
    <property type="match status" value="1"/>
</dbReference>
<comment type="similarity">
    <text evidence="1 5">Belongs to the peptidase S8 family.</text>
</comment>
<dbReference type="InterPro" id="IPR000209">
    <property type="entry name" value="Peptidase_S8/S53_dom"/>
</dbReference>
<gene>
    <name evidence="7" type="ORF">LY90DRAFT_508999</name>
</gene>
<dbReference type="Gene3D" id="3.40.50.200">
    <property type="entry name" value="Peptidase S8/S53 domain"/>
    <property type="match status" value="1"/>
</dbReference>
<dbReference type="AlphaFoldDB" id="A0A1Y2CKJ1"/>
<dbReference type="PRINTS" id="PR00723">
    <property type="entry name" value="SUBTILISIN"/>
</dbReference>
<evidence type="ECO:0000256" key="3">
    <source>
        <dbReference type="ARBA" id="ARBA00022801"/>
    </source>
</evidence>
<comment type="caution">
    <text evidence="7">The sequence shown here is derived from an EMBL/GenBank/DDBJ whole genome shotgun (WGS) entry which is preliminary data.</text>
</comment>
<evidence type="ECO:0000256" key="1">
    <source>
        <dbReference type="ARBA" id="ARBA00011073"/>
    </source>
</evidence>
<dbReference type="GO" id="GO:0004252">
    <property type="term" value="F:serine-type endopeptidase activity"/>
    <property type="evidence" value="ECO:0007669"/>
    <property type="project" value="UniProtKB-UniRule"/>
</dbReference>
<feature type="active site" description="Charge relay system" evidence="5">
    <location>
        <position position="100"/>
    </location>
</feature>
<dbReference type="InterPro" id="IPR023827">
    <property type="entry name" value="Peptidase_S8_Asp-AS"/>
</dbReference>
<feature type="active site" description="Charge relay system" evidence="5">
    <location>
        <position position="160"/>
    </location>
</feature>
<name>A0A1Y2CKJ1_9FUNG</name>
<dbReference type="SUPFAM" id="SSF52743">
    <property type="entry name" value="Subtilisin-like"/>
    <property type="match status" value="1"/>
</dbReference>
<feature type="domain" description="Peptidase S8/S53" evidence="6">
    <location>
        <begin position="91"/>
        <end position="362"/>
    </location>
</feature>
<keyword evidence="8" id="KW-1185">Reference proteome</keyword>
<evidence type="ECO:0000256" key="2">
    <source>
        <dbReference type="ARBA" id="ARBA00022670"/>
    </source>
</evidence>
<evidence type="ECO:0000256" key="4">
    <source>
        <dbReference type="ARBA" id="ARBA00022825"/>
    </source>
</evidence>
<dbReference type="Proteomes" id="UP000193920">
    <property type="component" value="Unassembled WGS sequence"/>
</dbReference>
<dbReference type="InterPro" id="IPR036852">
    <property type="entry name" value="Peptidase_S8/S53_dom_sf"/>
</dbReference>
<dbReference type="STRING" id="1754190.A0A1Y2CKJ1"/>
<feature type="active site" description="Charge relay system" evidence="5">
    <location>
        <position position="323"/>
    </location>
</feature>
<keyword evidence="4 5" id="KW-0720">Serine protease</keyword>
<sequence length="881" mass="101530">MNDIYDVIEKNEESYILENGKQDIKLEELKTNPLRKRGDKPKKYLFLYPRPTNHHLKRSLEDSTNSKVEYIPIKSKLINHIYEFRYPVSTGKGIDIYVIDTGINTDHEDFDKYEGTEDERIVTCDAVVDEIDLYLTNCYEKEYRFGIYDPYDISFKNPYHGIQVASVAAGKIHGVAKKANIHAIATDLSVIGTLRAFDYILLNAEPHKTIINISFGGKTFYRQSDDDKLAELVEKGFIIFTSTGNESVDCCAPKGSKDFRAFTGYRKAINVGVALCHFNLKEYAIEYYSNYGDCVDIFAPGHVTTASTFDSSRDLETEAEGTSFTSPMMVSVASSIMAENLEYEFDSESMRKVLIELAVKGSVENLDLTDTPNRFLNNGKNIINSSDDDAIECGVDSVNKASCPQGCCTKDGKCALFPDNPGEKCLIENGCQRDYGFYFGHSKYNMYSIARSFKDFGIINTIYMQKSKRYSEYCNSEIYEKYLNKCTDEVSSYRKCLIDRDIFDILLDDSGNLKEIDLNMLGEDKLEKLQNDCINFRTDDCVDFELICTNKIKEYDDCLPVFTNTPINEEFRRNCSLYKSDKCQSFYEAENYFIPLCNTYSPEYEKLELLNNFEDTVNNYKTICEIEVEDEIKEEAISNCINELQNNECLFDYTPGMKNQEVFQHCKTFKTEKCQEKYSSSPENIDICRLARLYDDDDDKVKSILAESKEKFVYNDYLCNFSKDEIINKCEESLNNLDYTVCIPGEEEDLPDDVYYNCLLFNEEFCQNFYENPYKEIPECVIAERYQSFNIISKSDKKWNYYYNNCPRIIEEGSNAEIYESTQTIESTLMNDEITIEPTLISDEPTTEPTLINDEPTLEPALIIDESFIEPTIIAEESNYY</sequence>
<dbReference type="PROSITE" id="PS00136">
    <property type="entry name" value="SUBTILASE_ASP"/>
    <property type="match status" value="1"/>
</dbReference>
<dbReference type="InterPro" id="IPR015500">
    <property type="entry name" value="Peptidase_S8_subtilisin-rel"/>
</dbReference>
<dbReference type="PANTHER" id="PTHR43806">
    <property type="entry name" value="PEPTIDASE S8"/>
    <property type="match status" value="1"/>
</dbReference>
<keyword evidence="3 5" id="KW-0378">Hydrolase</keyword>
<protein>
    <submittedName>
        <fullName evidence="7">Subtilisin-like protein</fullName>
    </submittedName>
</protein>
<proteinExistence type="inferred from homology"/>
<reference evidence="7 8" key="1">
    <citation type="submission" date="2016-08" db="EMBL/GenBank/DDBJ databases">
        <title>A Parts List for Fungal Cellulosomes Revealed by Comparative Genomics.</title>
        <authorList>
            <consortium name="DOE Joint Genome Institute"/>
            <person name="Haitjema C.H."/>
            <person name="Gilmore S.P."/>
            <person name="Henske J.K."/>
            <person name="Solomon K.V."/>
            <person name="De Groot R."/>
            <person name="Kuo A."/>
            <person name="Mondo S.J."/>
            <person name="Salamov A.A."/>
            <person name="Labutti K."/>
            <person name="Zhao Z."/>
            <person name="Chiniquy J."/>
            <person name="Barry K."/>
            <person name="Brewer H.M."/>
            <person name="Purvine S.O."/>
            <person name="Wright A.T."/>
            <person name="Boxma B."/>
            <person name="Van Alen T."/>
            <person name="Hackstein J.H."/>
            <person name="Baker S.E."/>
            <person name="Grigoriev I.V."/>
            <person name="O'Malley M.A."/>
        </authorList>
    </citation>
    <scope>NUCLEOTIDE SEQUENCE [LARGE SCALE GENOMIC DNA]</scope>
    <source>
        <strain evidence="7 8">G1</strain>
    </source>
</reference>
<accession>A0A1Y2CKJ1</accession>
<evidence type="ECO:0000313" key="7">
    <source>
        <dbReference type="EMBL" id="ORY47510.1"/>
    </source>
</evidence>
<dbReference type="EMBL" id="MCOG01000104">
    <property type="protein sequence ID" value="ORY47510.1"/>
    <property type="molecule type" value="Genomic_DNA"/>
</dbReference>
<evidence type="ECO:0000256" key="5">
    <source>
        <dbReference type="PROSITE-ProRule" id="PRU01240"/>
    </source>
</evidence>
<dbReference type="PANTHER" id="PTHR43806:SF11">
    <property type="entry name" value="CEREVISIN-RELATED"/>
    <property type="match status" value="1"/>
</dbReference>
<evidence type="ECO:0000259" key="6">
    <source>
        <dbReference type="Pfam" id="PF00082"/>
    </source>
</evidence>
<dbReference type="GO" id="GO:0005615">
    <property type="term" value="C:extracellular space"/>
    <property type="evidence" value="ECO:0007669"/>
    <property type="project" value="TreeGrafter"/>
</dbReference>